<dbReference type="RefSeq" id="WP_058522231.1">
    <property type="nucleotide sequence ID" value="NZ_CAAAHV010000030.1"/>
</dbReference>
<sequence>MEQATVTEISCGILQNPKCLTRAQSLLYSSYVKELGWQINPQNPSNIQVIEQDNRLLLVDDYDDCSTWFAIYHHHTMMACARLCHDDANGLLEIERYENARKALEPILRQKQTLNLVELNREAIIPLVCGHKPYYALKVLKAVFQHCIAHEQSILTTCNIKEWVALYDLIGWQPIPDYTFKYCQSEPAPVSVYLATPSELIELTSAISDCLSGLSPRPKNMPLIASV</sequence>
<dbReference type="AlphaFoldDB" id="A0A378I7U4"/>
<dbReference type="OrthoDB" id="9787072at2"/>
<organism evidence="2 4">
    <name type="scientific">Legionella birminghamensis</name>
    <dbReference type="NCBI Taxonomy" id="28083"/>
    <lineage>
        <taxon>Bacteria</taxon>
        <taxon>Pseudomonadati</taxon>
        <taxon>Pseudomonadota</taxon>
        <taxon>Gammaproteobacteria</taxon>
        <taxon>Legionellales</taxon>
        <taxon>Legionellaceae</taxon>
        <taxon>Legionella</taxon>
    </lineage>
</organism>
<gene>
    <name evidence="1" type="ORF">Lbir_0106</name>
    <name evidence="2" type="ORF">NCTC12437_00563</name>
</gene>
<name>A0A378I7U4_9GAMM</name>
<dbReference type="InterPro" id="IPR016181">
    <property type="entry name" value="Acyl_CoA_acyltransferase"/>
</dbReference>
<evidence type="ECO:0000313" key="3">
    <source>
        <dbReference type="Proteomes" id="UP000054735"/>
    </source>
</evidence>
<keyword evidence="3" id="KW-1185">Reference proteome</keyword>
<evidence type="ECO:0000313" key="1">
    <source>
        <dbReference type="EMBL" id="KTC76037.1"/>
    </source>
</evidence>
<dbReference type="Gene3D" id="3.40.630.30">
    <property type="match status" value="1"/>
</dbReference>
<dbReference type="EMBL" id="LNXT01000001">
    <property type="protein sequence ID" value="KTC76037.1"/>
    <property type="molecule type" value="Genomic_DNA"/>
</dbReference>
<protein>
    <recommendedName>
        <fullName evidence="5">Acyl-homoserine-lactone synthase</fullName>
    </recommendedName>
</protein>
<evidence type="ECO:0008006" key="5">
    <source>
        <dbReference type="Google" id="ProtNLM"/>
    </source>
</evidence>
<evidence type="ECO:0000313" key="2">
    <source>
        <dbReference type="EMBL" id="STX30800.1"/>
    </source>
</evidence>
<dbReference type="Proteomes" id="UP000054735">
    <property type="component" value="Unassembled WGS sequence"/>
</dbReference>
<dbReference type="STRING" id="28083.Lbir_0106"/>
<evidence type="ECO:0000313" key="4">
    <source>
        <dbReference type="Proteomes" id="UP000255066"/>
    </source>
</evidence>
<dbReference type="EMBL" id="UGNW01000001">
    <property type="protein sequence ID" value="STX30800.1"/>
    <property type="molecule type" value="Genomic_DNA"/>
</dbReference>
<dbReference type="Proteomes" id="UP000255066">
    <property type="component" value="Unassembled WGS sequence"/>
</dbReference>
<accession>A0A378I7U4</accession>
<dbReference type="SUPFAM" id="SSF55729">
    <property type="entry name" value="Acyl-CoA N-acyltransferases (Nat)"/>
    <property type="match status" value="1"/>
</dbReference>
<proteinExistence type="predicted"/>
<reference evidence="1 3" key="1">
    <citation type="submission" date="2015-11" db="EMBL/GenBank/DDBJ databases">
        <title>Genomic analysis of 38 Legionella species identifies large and diverse effector repertoires.</title>
        <authorList>
            <person name="Burstein D."/>
            <person name="Amaro F."/>
            <person name="Zusman T."/>
            <person name="Lifshitz Z."/>
            <person name="Cohen O."/>
            <person name="Gilbert J.A."/>
            <person name="Pupko T."/>
            <person name="Shuman H.A."/>
            <person name="Segal G."/>
        </authorList>
    </citation>
    <scope>NUCLEOTIDE SEQUENCE [LARGE SCALE GENOMIC DNA]</scope>
    <source>
        <strain evidence="1 3">CDC#1407-AL-14</strain>
    </source>
</reference>
<reference evidence="2 4" key="2">
    <citation type="submission" date="2018-06" db="EMBL/GenBank/DDBJ databases">
        <authorList>
            <consortium name="Pathogen Informatics"/>
            <person name="Doyle S."/>
        </authorList>
    </citation>
    <scope>NUCLEOTIDE SEQUENCE [LARGE SCALE GENOMIC DNA]</scope>
    <source>
        <strain evidence="2 4">NCTC12437</strain>
    </source>
</reference>